<dbReference type="GO" id="GO:0004356">
    <property type="term" value="F:glutamine synthetase activity"/>
    <property type="evidence" value="ECO:0007669"/>
    <property type="project" value="InterPro"/>
</dbReference>
<dbReference type="RefSeq" id="XP_024334197.1">
    <property type="nucleotide sequence ID" value="XM_024487125.1"/>
</dbReference>
<dbReference type="Gene3D" id="3.30.590.10">
    <property type="entry name" value="Glutamine synthetase/guanido kinase, catalytic domain"/>
    <property type="match status" value="1"/>
</dbReference>
<comment type="similarity">
    <text evidence="2 3">Belongs to the glutamine synthetase family.</text>
</comment>
<organism evidence="5 6">
    <name type="scientific">Postia placenta MAD-698-R-SB12</name>
    <dbReference type="NCBI Taxonomy" id="670580"/>
    <lineage>
        <taxon>Eukaryota</taxon>
        <taxon>Fungi</taxon>
        <taxon>Dikarya</taxon>
        <taxon>Basidiomycota</taxon>
        <taxon>Agaricomycotina</taxon>
        <taxon>Agaricomycetes</taxon>
        <taxon>Polyporales</taxon>
        <taxon>Adustoporiaceae</taxon>
        <taxon>Rhodonia</taxon>
    </lineage>
</organism>
<accession>A0A1X6MMU4</accession>
<dbReference type="PROSITE" id="PS51987">
    <property type="entry name" value="GS_CATALYTIC"/>
    <property type="match status" value="1"/>
</dbReference>
<feature type="domain" description="GS catalytic" evidence="4">
    <location>
        <begin position="1"/>
        <end position="139"/>
    </location>
</feature>
<dbReference type="InterPro" id="IPR014746">
    <property type="entry name" value="Gln_synth/guanido_kin_cat_dom"/>
</dbReference>
<dbReference type="OrthoDB" id="3364440at2759"/>
<evidence type="ECO:0000313" key="5">
    <source>
        <dbReference type="EMBL" id="OSX57403.1"/>
    </source>
</evidence>
<dbReference type="PANTHER" id="PTHR43785:SF2">
    <property type="entry name" value="TYPE-1 GLUTAMINE SYNTHETASE 1"/>
    <property type="match status" value="1"/>
</dbReference>
<dbReference type="Pfam" id="PF00120">
    <property type="entry name" value="Gln-synt_C"/>
    <property type="match status" value="1"/>
</dbReference>
<keyword evidence="1" id="KW-0436">Ligase</keyword>
<keyword evidence="6" id="KW-1185">Reference proteome</keyword>
<dbReference type="EMBL" id="KZ110608">
    <property type="protein sequence ID" value="OSX57403.1"/>
    <property type="molecule type" value="Genomic_DNA"/>
</dbReference>
<dbReference type="STRING" id="670580.A0A1X6MMU4"/>
<dbReference type="Proteomes" id="UP000194127">
    <property type="component" value="Unassembled WGS sequence"/>
</dbReference>
<proteinExistence type="inferred from homology"/>
<dbReference type="SUPFAM" id="SSF55931">
    <property type="entry name" value="Glutamine synthetase/guanido kinase"/>
    <property type="match status" value="1"/>
</dbReference>
<sequence length="139" mass="14624">MRGLCRRALGASSVVVPDNKDAPVRLCGPAGAHHFELKCVDATANPYLALASVIAAGLEGVRDGAELTSGDCTKPAAFMSKEERRAVGLDASIHWPFCTAGLLSAVATAFIVASQHIALVTHKFNNSMQKSVALMRFSN</sequence>
<dbReference type="InterPro" id="IPR008146">
    <property type="entry name" value="Gln_synth_cat_dom"/>
</dbReference>
<evidence type="ECO:0000256" key="1">
    <source>
        <dbReference type="ARBA" id="ARBA00022598"/>
    </source>
</evidence>
<dbReference type="PANTHER" id="PTHR43785">
    <property type="entry name" value="GAMMA-GLUTAMYLPUTRESCINE SYNTHETASE"/>
    <property type="match status" value="1"/>
</dbReference>
<dbReference type="AlphaFoldDB" id="A0A1X6MMU4"/>
<evidence type="ECO:0000256" key="3">
    <source>
        <dbReference type="RuleBase" id="RU000384"/>
    </source>
</evidence>
<evidence type="ECO:0000256" key="2">
    <source>
        <dbReference type="PROSITE-ProRule" id="PRU01331"/>
    </source>
</evidence>
<evidence type="ECO:0000259" key="4">
    <source>
        <dbReference type="PROSITE" id="PS51987"/>
    </source>
</evidence>
<gene>
    <name evidence="5" type="ORF">POSPLADRAFT_1157015</name>
</gene>
<name>A0A1X6MMU4_9APHY</name>
<reference evidence="5 6" key="1">
    <citation type="submission" date="2017-04" db="EMBL/GenBank/DDBJ databases">
        <title>Genome Sequence of the Model Brown-Rot Fungus Postia placenta SB12.</title>
        <authorList>
            <consortium name="DOE Joint Genome Institute"/>
            <person name="Gaskell J."/>
            <person name="Kersten P."/>
            <person name="Larrondo L.F."/>
            <person name="Canessa P."/>
            <person name="Martinez D."/>
            <person name="Hibbett D."/>
            <person name="Schmoll M."/>
            <person name="Kubicek C.P."/>
            <person name="Martinez A.T."/>
            <person name="Yadav J."/>
            <person name="Master E."/>
            <person name="Magnuson J.K."/>
            <person name="James T."/>
            <person name="Yaver D."/>
            <person name="Berka R."/>
            <person name="Labutti K."/>
            <person name="Lipzen A."/>
            <person name="Aerts A."/>
            <person name="Barry K."/>
            <person name="Henrissat B."/>
            <person name="Blanchette R."/>
            <person name="Grigoriev I."/>
            <person name="Cullen D."/>
        </authorList>
    </citation>
    <scope>NUCLEOTIDE SEQUENCE [LARGE SCALE GENOMIC DNA]</scope>
    <source>
        <strain evidence="5 6">MAD-698-R-SB12</strain>
    </source>
</reference>
<protein>
    <recommendedName>
        <fullName evidence="4">GS catalytic domain-containing protein</fullName>
    </recommendedName>
</protein>
<evidence type="ECO:0000313" key="6">
    <source>
        <dbReference type="Proteomes" id="UP000194127"/>
    </source>
</evidence>
<dbReference type="GeneID" id="36332074"/>